<reference evidence="1" key="1">
    <citation type="journal article" date="2013" name="Genetics">
        <title>The draft genome and transcriptome of Panagrellus redivivus are shaped by the harsh demands of a free-living lifestyle.</title>
        <authorList>
            <person name="Srinivasan J."/>
            <person name="Dillman A.R."/>
            <person name="Macchietto M.G."/>
            <person name="Heikkinen L."/>
            <person name="Lakso M."/>
            <person name="Fracchia K.M."/>
            <person name="Antoshechkin I."/>
            <person name="Mortazavi A."/>
            <person name="Wong G."/>
            <person name="Sternberg P.W."/>
        </authorList>
    </citation>
    <scope>NUCLEOTIDE SEQUENCE [LARGE SCALE GENOMIC DNA]</scope>
    <source>
        <strain evidence="1">MT8872</strain>
    </source>
</reference>
<sequence>MNEYNDGSDQAYPLFGRNKVKGVGKPVASEGFFRMLQHEEAFLFIQSRKNIKGLKSPPSLYIQIQNVH</sequence>
<keyword evidence="1" id="KW-1185">Reference proteome</keyword>
<dbReference type="Proteomes" id="UP000492821">
    <property type="component" value="Unassembled WGS sequence"/>
</dbReference>
<protein>
    <submittedName>
        <fullName evidence="2">SH2 domain-containing protein</fullName>
    </submittedName>
</protein>
<proteinExistence type="predicted"/>
<evidence type="ECO:0000313" key="1">
    <source>
        <dbReference type="Proteomes" id="UP000492821"/>
    </source>
</evidence>
<organism evidence="1 2">
    <name type="scientific">Panagrellus redivivus</name>
    <name type="common">Microworm</name>
    <dbReference type="NCBI Taxonomy" id="6233"/>
    <lineage>
        <taxon>Eukaryota</taxon>
        <taxon>Metazoa</taxon>
        <taxon>Ecdysozoa</taxon>
        <taxon>Nematoda</taxon>
        <taxon>Chromadorea</taxon>
        <taxon>Rhabditida</taxon>
        <taxon>Tylenchina</taxon>
        <taxon>Panagrolaimomorpha</taxon>
        <taxon>Panagrolaimoidea</taxon>
        <taxon>Panagrolaimidae</taxon>
        <taxon>Panagrellus</taxon>
    </lineage>
</organism>
<name>A0A7E4VK38_PANRE</name>
<evidence type="ECO:0000313" key="2">
    <source>
        <dbReference type="WBParaSite" id="Pan_g21466.t1"/>
    </source>
</evidence>
<reference evidence="2" key="2">
    <citation type="submission" date="2020-10" db="UniProtKB">
        <authorList>
            <consortium name="WormBaseParasite"/>
        </authorList>
    </citation>
    <scope>IDENTIFICATION</scope>
</reference>
<dbReference type="AlphaFoldDB" id="A0A7E4VK38"/>
<dbReference type="WBParaSite" id="Pan_g21466.t1">
    <property type="protein sequence ID" value="Pan_g21466.t1"/>
    <property type="gene ID" value="Pan_g21466"/>
</dbReference>
<accession>A0A7E4VK38</accession>